<dbReference type="STRING" id="1348632.GCA_001591745_00311"/>
<dbReference type="InterPro" id="IPR004360">
    <property type="entry name" value="Glyas_Fos-R_dOase_dom"/>
</dbReference>
<dbReference type="InterPro" id="IPR029068">
    <property type="entry name" value="Glyas_Bleomycin-R_OHBP_Dase"/>
</dbReference>
<keyword evidence="3" id="KW-1185">Reference proteome</keyword>
<name>A0A2A5S2J9_9LACT</name>
<evidence type="ECO:0000313" key="3">
    <source>
        <dbReference type="Proteomes" id="UP000242246"/>
    </source>
</evidence>
<sequence length="131" mass="14754">MAKEIGNMKLDMIGIITKDIKKAVEFYETLGFKMIDSPSEDYIELDNNGVRISLNTAKMVTSIYGYEPVTVGDKIELAFLCDSTIEVDALYNKMVTAGYESFKAPWDAFWGQRYAIIKDIDGNLLSLFANQ</sequence>
<dbReference type="PANTHER" id="PTHR36503">
    <property type="entry name" value="BLR2520 PROTEIN"/>
    <property type="match status" value="1"/>
</dbReference>
<comment type="caution">
    <text evidence="2">The sequence shown here is derived from an EMBL/GenBank/DDBJ whole genome shotgun (WGS) entry which is preliminary data.</text>
</comment>
<dbReference type="PROSITE" id="PS51819">
    <property type="entry name" value="VOC"/>
    <property type="match status" value="1"/>
</dbReference>
<proteinExistence type="predicted"/>
<dbReference type="AlphaFoldDB" id="A0A2A5S2J9"/>
<gene>
    <name evidence="2" type="ORF">RU87_GL000892</name>
</gene>
<evidence type="ECO:0000313" key="2">
    <source>
        <dbReference type="EMBL" id="PCS07673.1"/>
    </source>
</evidence>
<dbReference type="InterPro" id="IPR037523">
    <property type="entry name" value="VOC_core"/>
</dbReference>
<protein>
    <recommendedName>
        <fullName evidence="1">VOC domain-containing protein</fullName>
    </recommendedName>
</protein>
<dbReference type="Proteomes" id="UP000242246">
    <property type="component" value="Unassembled WGS sequence"/>
</dbReference>
<accession>A0A2A5S2J9</accession>
<dbReference type="PANTHER" id="PTHR36503:SF3">
    <property type="entry name" value="BLR0126 PROTEIN"/>
    <property type="match status" value="1"/>
</dbReference>
<reference evidence="2 3" key="1">
    <citation type="submission" date="2014-12" db="EMBL/GenBank/DDBJ databases">
        <title>Draft genome sequences of 10 type strains of Lactococcus.</title>
        <authorList>
            <person name="Sun Z."/>
            <person name="Zhong Z."/>
            <person name="Liu W."/>
            <person name="Zhang W."/>
            <person name="Zhang H."/>
        </authorList>
    </citation>
    <scope>NUCLEOTIDE SEQUENCE [LARGE SCALE GENOMIC DNA]</scope>
    <source>
        <strain evidence="2 3">DSM 20686</strain>
    </source>
</reference>
<dbReference type="EMBL" id="JXJX01000003">
    <property type="protein sequence ID" value="PCS07673.1"/>
    <property type="molecule type" value="Genomic_DNA"/>
</dbReference>
<dbReference type="Pfam" id="PF00903">
    <property type="entry name" value="Glyoxalase"/>
    <property type="match status" value="1"/>
</dbReference>
<dbReference type="Gene3D" id="3.10.180.10">
    <property type="entry name" value="2,3-Dihydroxybiphenyl 1,2-Dioxygenase, domain 1"/>
    <property type="match status" value="1"/>
</dbReference>
<feature type="domain" description="VOC" evidence="1">
    <location>
        <begin position="9"/>
        <end position="130"/>
    </location>
</feature>
<evidence type="ECO:0000259" key="1">
    <source>
        <dbReference type="PROSITE" id="PS51819"/>
    </source>
</evidence>
<dbReference type="SUPFAM" id="SSF54593">
    <property type="entry name" value="Glyoxalase/Bleomycin resistance protein/Dihydroxybiphenyl dioxygenase"/>
    <property type="match status" value="1"/>
</dbReference>
<organism evidence="2 3">
    <name type="scientific">Pseudolactococcus plantarum</name>
    <dbReference type="NCBI Taxonomy" id="1365"/>
    <lineage>
        <taxon>Bacteria</taxon>
        <taxon>Bacillati</taxon>
        <taxon>Bacillota</taxon>
        <taxon>Bacilli</taxon>
        <taxon>Lactobacillales</taxon>
        <taxon>Streptococcaceae</taxon>
        <taxon>Pseudolactococcus</taxon>
    </lineage>
</organism>